<sequence>MASSATNIQCSTLHKRPSKFNGVSYSNSNGSDNHINGVNGDRGSMTKKMGYGDGKASFLNWTMQDAVHVARFHWIPCMFAMGLLFFMGVEYTLRMVPASSPPFDIGFVATRPLHRLLASWSELNTLLAALNTVFVGMQSTYILWTWLIEGRPRATISALFMFTCRGILGYSTQLPLPQGFLGSGVDFPVGNVSFFLFFSGHVAGSVIASLDMRRMQRRELAWIFDTLNVLQVIRLLGTRGHYTIDLAVGVGAGILFDSLAGKYEESKIRIAKLADKESLLS</sequence>
<organism evidence="1 2">
    <name type="scientific">Melia azedarach</name>
    <name type="common">Chinaberry tree</name>
    <dbReference type="NCBI Taxonomy" id="155640"/>
    <lineage>
        <taxon>Eukaryota</taxon>
        <taxon>Viridiplantae</taxon>
        <taxon>Streptophyta</taxon>
        <taxon>Embryophyta</taxon>
        <taxon>Tracheophyta</taxon>
        <taxon>Spermatophyta</taxon>
        <taxon>Magnoliopsida</taxon>
        <taxon>eudicotyledons</taxon>
        <taxon>Gunneridae</taxon>
        <taxon>Pentapetalae</taxon>
        <taxon>rosids</taxon>
        <taxon>malvids</taxon>
        <taxon>Sapindales</taxon>
        <taxon>Meliaceae</taxon>
        <taxon>Melia</taxon>
    </lineage>
</organism>
<dbReference type="EMBL" id="CM051398">
    <property type="protein sequence ID" value="KAJ4718407.1"/>
    <property type="molecule type" value="Genomic_DNA"/>
</dbReference>
<reference evidence="1 2" key="1">
    <citation type="journal article" date="2023" name="Science">
        <title>Complex scaffold remodeling in plant triterpene biosynthesis.</title>
        <authorList>
            <person name="De La Pena R."/>
            <person name="Hodgson H."/>
            <person name="Liu J.C."/>
            <person name="Stephenson M.J."/>
            <person name="Martin A.C."/>
            <person name="Owen C."/>
            <person name="Harkess A."/>
            <person name="Leebens-Mack J."/>
            <person name="Jimenez L.E."/>
            <person name="Osbourn A."/>
            <person name="Sattely E.S."/>
        </authorList>
    </citation>
    <scope>NUCLEOTIDE SEQUENCE [LARGE SCALE GENOMIC DNA]</scope>
    <source>
        <strain evidence="2">cv. JPN11</strain>
        <tissue evidence="1">Leaf</tissue>
    </source>
</reference>
<dbReference type="Proteomes" id="UP001164539">
    <property type="component" value="Chromosome 5"/>
</dbReference>
<accession>A0ACC1Y5B9</accession>
<evidence type="ECO:0000313" key="1">
    <source>
        <dbReference type="EMBL" id="KAJ4718407.1"/>
    </source>
</evidence>
<comment type="caution">
    <text evidence="1">The sequence shown here is derived from an EMBL/GenBank/DDBJ whole genome shotgun (WGS) entry which is preliminary data.</text>
</comment>
<keyword evidence="2" id="KW-1185">Reference proteome</keyword>
<name>A0ACC1Y5B9_MELAZ</name>
<protein>
    <submittedName>
        <fullName evidence="1">Phosphatidylcholine:diacylglycerol cholinephosphotransferase 1-like</fullName>
    </submittedName>
</protein>
<gene>
    <name evidence="1" type="ORF">OWV82_010092</name>
</gene>
<evidence type="ECO:0000313" key="2">
    <source>
        <dbReference type="Proteomes" id="UP001164539"/>
    </source>
</evidence>
<proteinExistence type="predicted"/>